<feature type="region of interest" description="Disordered" evidence="2">
    <location>
        <begin position="264"/>
        <end position="414"/>
    </location>
</feature>
<feature type="region of interest" description="Disordered" evidence="2">
    <location>
        <begin position="633"/>
        <end position="659"/>
    </location>
</feature>
<proteinExistence type="inferred from homology"/>
<sequence>MPASRTSEGVAEEEDRQQPLLPREEEASQLQPVVVEKELNSQIHSKLPEMAHNLSSASIQTCIRRAETEALKGEEGGGLHVSESLRTVVQTAHPSCPPISAEWMATTISDNLPPSVKAVWRQHCDILTRYGSNIEDFLRVLLYLVPIDETDDESAILAQSFYSFFDLFVLYRQTVCGDTRDLVRLAGVPAGAFAFWESVAFVLRGLRCFQGLIEVRARRRGVAASLRQALWVELFKILLKAVLFGMSPFRLHVEETALFDAEARAQNDRDTDGEMERERAEREQQRAAAAARAPPFRGKRSGKVLRPLTKISIPPSASPPSQQPAIAAEPTQAQRDRAYSGASDQGQVPALPPPAPANAIGSPSSQASQASAASTAESQTCKTVQTAHSPTEAEPGRGTQPQARGRSSSVSPEGQTSLFSVLARESVSLSTTIMGLPGFVRSLPAALLEGTSTRRGRNLRRILGELLYHIRPLLHLYLLHRRASARARSAAASAAAFVSVTGARGRSGSSSSSSSSSSSAGSAAAVAGTARDGGGWLPWVVALGAEALSIHLSSSALRGERDSRRMGEGGERDRLSRAAIPRVGGVMADDGSRVPAAPAASAEGLGALGSTGGIGCGEGAVRVGGGGGALARTGARDVDGESGRSVLGAQGEGQPGEVGEVLPSVDEVEEAELRRRRSNLGLALFRSPFFEMFLEQPALWLDRNIQRVPLLSMLSTLDVWLALRPLYFSTSGT</sequence>
<dbReference type="PANTHER" id="PTHR13299:SF0">
    <property type="entry name" value="PEROXISOMAL MEMBRANE PROTEIN PEX16"/>
    <property type="match status" value="1"/>
</dbReference>
<dbReference type="GO" id="GO:0007031">
    <property type="term" value="P:peroxisome organization"/>
    <property type="evidence" value="ECO:0007669"/>
    <property type="project" value="TreeGrafter"/>
</dbReference>
<comment type="similarity">
    <text evidence="1">Belongs to the peroxin-16 family.</text>
</comment>
<name>A0A0G4HIC9_9ALVE</name>
<feature type="compositionally biased region" description="Polar residues" evidence="2">
    <location>
        <begin position="399"/>
        <end position="414"/>
    </location>
</feature>
<feature type="region of interest" description="Disordered" evidence="2">
    <location>
        <begin position="1"/>
        <end position="29"/>
    </location>
</feature>
<feature type="compositionally biased region" description="Polar residues" evidence="2">
    <location>
        <begin position="380"/>
        <end position="389"/>
    </location>
</feature>
<dbReference type="GO" id="GO:0005778">
    <property type="term" value="C:peroxisomal membrane"/>
    <property type="evidence" value="ECO:0007669"/>
    <property type="project" value="TreeGrafter"/>
</dbReference>
<accession>A0A0G4HIC9</accession>
<feature type="compositionally biased region" description="Basic and acidic residues" evidence="2">
    <location>
        <begin position="264"/>
        <end position="285"/>
    </location>
</feature>
<evidence type="ECO:0000256" key="1">
    <source>
        <dbReference type="ARBA" id="ARBA00009505"/>
    </source>
</evidence>
<organism evidence="3">
    <name type="scientific">Chromera velia CCMP2878</name>
    <dbReference type="NCBI Taxonomy" id="1169474"/>
    <lineage>
        <taxon>Eukaryota</taxon>
        <taxon>Sar</taxon>
        <taxon>Alveolata</taxon>
        <taxon>Colpodellida</taxon>
        <taxon>Chromeraceae</taxon>
        <taxon>Chromera</taxon>
    </lineage>
</organism>
<dbReference type="EMBL" id="CDMZ01002786">
    <property type="protein sequence ID" value="CEM43884.1"/>
    <property type="molecule type" value="Genomic_DNA"/>
</dbReference>
<evidence type="ECO:0000313" key="3">
    <source>
        <dbReference type="EMBL" id="CEM43884.1"/>
    </source>
</evidence>
<dbReference type="PANTHER" id="PTHR13299">
    <property type="entry name" value="PEROXISOMAL MEMBRANE PROTEIN PEX16"/>
    <property type="match status" value="1"/>
</dbReference>
<reference evidence="3" key="1">
    <citation type="submission" date="2014-11" db="EMBL/GenBank/DDBJ databases">
        <authorList>
            <person name="Otto D Thomas"/>
            <person name="Naeem Raeece"/>
        </authorList>
    </citation>
    <scope>NUCLEOTIDE SEQUENCE</scope>
</reference>
<dbReference type="Pfam" id="PF08610">
    <property type="entry name" value="Pex16"/>
    <property type="match status" value="1"/>
</dbReference>
<feature type="compositionally biased region" description="Low complexity" evidence="2">
    <location>
        <begin position="357"/>
        <end position="379"/>
    </location>
</feature>
<gene>
    <name evidence="3" type="ORF">Cvel_27873</name>
</gene>
<dbReference type="InterPro" id="IPR013919">
    <property type="entry name" value="Pex16"/>
</dbReference>
<dbReference type="AlphaFoldDB" id="A0A0G4HIC9"/>
<evidence type="ECO:0000256" key="2">
    <source>
        <dbReference type="SAM" id="MobiDB-lite"/>
    </source>
</evidence>
<dbReference type="VEuPathDB" id="CryptoDB:Cvel_27873"/>
<protein>
    <recommendedName>
        <fullName evidence="4">Peroxisomal membrane protein PEX16</fullName>
    </recommendedName>
</protein>
<evidence type="ECO:0008006" key="4">
    <source>
        <dbReference type="Google" id="ProtNLM"/>
    </source>
</evidence>